<accession>A0A8X7BMW5</accession>
<evidence type="ECO:0000256" key="10">
    <source>
        <dbReference type="SAM" id="Phobius"/>
    </source>
</evidence>
<keyword evidence="12" id="KW-1185">Reference proteome</keyword>
<keyword evidence="4 10" id="KW-0812">Transmembrane</keyword>
<evidence type="ECO:0000256" key="9">
    <source>
        <dbReference type="ARBA" id="ARBA00023160"/>
    </source>
</evidence>
<evidence type="ECO:0000256" key="5">
    <source>
        <dbReference type="ARBA" id="ARBA00022832"/>
    </source>
</evidence>
<evidence type="ECO:0000256" key="1">
    <source>
        <dbReference type="ARBA" id="ARBA00004141"/>
    </source>
</evidence>
<evidence type="ECO:0000313" key="11">
    <source>
        <dbReference type="EMBL" id="GFY37125.1"/>
    </source>
</evidence>
<evidence type="ECO:0000256" key="4">
    <source>
        <dbReference type="ARBA" id="ARBA00022692"/>
    </source>
</evidence>
<dbReference type="AlphaFoldDB" id="A0A8X7BMW5"/>
<protein>
    <submittedName>
        <fullName evidence="11">Elongation of very long chain fatty acids protein</fullName>
    </submittedName>
</protein>
<proteinExistence type="predicted"/>
<dbReference type="GO" id="GO:0016020">
    <property type="term" value="C:membrane"/>
    <property type="evidence" value="ECO:0007669"/>
    <property type="project" value="UniProtKB-SubCell"/>
</dbReference>
<evidence type="ECO:0000256" key="8">
    <source>
        <dbReference type="ARBA" id="ARBA00023136"/>
    </source>
</evidence>
<dbReference type="EMBL" id="BMAV01000142">
    <property type="protein sequence ID" value="GFY37125.1"/>
    <property type="molecule type" value="Genomic_DNA"/>
</dbReference>
<comment type="caution">
    <text evidence="11">The sequence shown here is derived from an EMBL/GenBank/DDBJ whole genome shotgun (WGS) entry which is preliminary data.</text>
</comment>
<evidence type="ECO:0000256" key="2">
    <source>
        <dbReference type="ARBA" id="ARBA00022516"/>
    </source>
</evidence>
<keyword evidence="9" id="KW-0275">Fatty acid biosynthesis</keyword>
<dbReference type="Pfam" id="PF01151">
    <property type="entry name" value="ELO"/>
    <property type="match status" value="1"/>
</dbReference>
<dbReference type="GO" id="GO:0009922">
    <property type="term" value="F:fatty acid elongase activity"/>
    <property type="evidence" value="ECO:0007669"/>
    <property type="project" value="InterPro"/>
</dbReference>
<keyword evidence="7" id="KW-0443">Lipid metabolism</keyword>
<evidence type="ECO:0000256" key="6">
    <source>
        <dbReference type="ARBA" id="ARBA00022989"/>
    </source>
</evidence>
<keyword evidence="6 10" id="KW-1133">Transmembrane helix</keyword>
<organism evidence="11 12">
    <name type="scientific">Trichonephila inaurata madagascariensis</name>
    <dbReference type="NCBI Taxonomy" id="2747483"/>
    <lineage>
        <taxon>Eukaryota</taxon>
        <taxon>Metazoa</taxon>
        <taxon>Ecdysozoa</taxon>
        <taxon>Arthropoda</taxon>
        <taxon>Chelicerata</taxon>
        <taxon>Arachnida</taxon>
        <taxon>Araneae</taxon>
        <taxon>Araneomorphae</taxon>
        <taxon>Entelegynae</taxon>
        <taxon>Araneoidea</taxon>
        <taxon>Nephilidae</taxon>
        <taxon>Trichonephila</taxon>
        <taxon>Trichonephila inaurata</taxon>
    </lineage>
</organism>
<reference evidence="11" key="1">
    <citation type="submission" date="2020-08" db="EMBL/GenBank/DDBJ databases">
        <title>Multicomponent nature underlies the extraordinary mechanical properties of spider dragline silk.</title>
        <authorList>
            <person name="Kono N."/>
            <person name="Nakamura H."/>
            <person name="Mori M."/>
            <person name="Yoshida Y."/>
            <person name="Ohtoshi R."/>
            <person name="Malay A.D."/>
            <person name="Moran D.A.P."/>
            <person name="Tomita M."/>
            <person name="Numata K."/>
            <person name="Arakawa K."/>
        </authorList>
    </citation>
    <scope>NUCLEOTIDE SEQUENCE</scope>
</reference>
<dbReference type="InterPro" id="IPR002076">
    <property type="entry name" value="ELO_fam"/>
</dbReference>
<feature type="transmembrane region" description="Helical" evidence="10">
    <location>
        <begin position="12"/>
        <end position="35"/>
    </location>
</feature>
<keyword evidence="2" id="KW-0444">Lipid biosynthesis</keyword>
<sequence length="68" mass="7923">MLSAFLPHAYKAVAFYALLAFLANAAIHVIMYTYYGLAAFGPSMQKYLWWKKYLTILQIVRIHLRLLI</sequence>
<gene>
    <name evidence="11" type="primary">NCL1_38668</name>
    <name evidence="11" type="ORF">TNIN_7331</name>
</gene>
<comment type="subcellular location">
    <subcellularLocation>
        <location evidence="1">Membrane</location>
        <topology evidence="1">Multi-pass membrane protein</topology>
    </subcellularLocation>
</comment>
<evidence type="ECO:0000256" key="7">
    <source>
        <dbReference type="ARBA" id="ARBA00023098"/>
    </source>
</evidence>
<keyword evidence="3" id="KW-0808">Transferase</keyword>
<dbReference type="OrthoDB" id="6514925at2759"/>
<evidence type="ECO:0000256" key="3">
    <source>
        <dbReference type="ARBA" id="ARBA00022679"/>
    </source>
</evidence>
<dbReference type="GO" id="GO:0006633">
    <property type="term" value="P:fatty acid biosynthetic process"/>
    <property type="evidence" value="ECO:0007669"/>
    <property type="project" value="UniProtKB-KW"/>
</dbReference>
<name>A0A8X7BMW5_9ARAC</name>
<keyword evidence="8 10" id="KW-0472">Membrane</keyword>
<evidence type="ECO:0000313" key="12">
    <source>
        <dbReference type="Proteomes" id="UP000886998"/>
    </source>
</evidence>
<keyword evidence="5" id="KW-0276">Fatty acid metabolism</keyword>
<dbReference type="Proteomes" id="UP000886998">
    <property type="component" value="Unassembled WGS sequence"/>
</dbReference>